<dbReference type="InterPro" id="IPR012094">
    <property type="entry name" value="tRNA_Ile_lys_synt"/>
</dbReference>
<dbReference type="SUPFAM" id="SSF52402">
    <property type="entry name" value="Adenine nucleotide alpha hydrolases-like"/>
    <property type="match status" value="1"/>
</dbReference>
<evidence type="ECO:0000259" key="7">
    <source>
        <dbReference type="Pfam" id="PF01171"/>
    </source>
</evidence>
<dbReference type="GO" id="GO:0005524">
    <property type="term" value="F:ATP binding"/>
    <property type="evidence" value="ECO:0007669"/>
    <property type="project" value="UniProtKB-KW"/>
</dbReference>
<evidence type="ECO:0000313" key="8">
    <source>
        <dbReference type="EMBL" id="KAJ1958150.1"/>
    </source>
</evidence>
<gene>
    <name evidence="8" type="ORF">IWQ62_004948</name>
</gene>
<dbReference type="PANTHER" id="PTHR43033:SF1">
    <property type="entry name" value="TRNA(ILE)-LYSIDINE SYNTHASE-RELATED"/>
    <property type="match status" value="1"/>
</dbReference>
<dbReference type="CDD" id="cd01992">
    <property type="entry name" value="TilS_N"/>
    <property type="match status" value="1"/>
</dbReference>
<sequence>MQAITSSEFAAVMKQLGLSPKRRYGNVVAFTVDHQYRPESADEARRVGSLVQDFDVQHEIITIPWQHPTDKNVKLPKRSPWALSRFDRGVNTPLILPDPKHMEEEGRFQRYRLLAQACEAHKLSLLFTGHHRGDQAETMLFRFLRESGLDGLAGISASYRLPSASSGRPYPVRVIRPLLPFSKERLKATCYENGITWVEDPSNQSTLFTRNLLRKEIGRNTVVYDAAKETLSSKGRSSKTLIEGKMSSAAQTSSVPDLGTLPAEFSSISPHILSEGVLLRVCRHMQQRRCHADKLVEQILHRYVEFNTDIGAVLIRIPRSEPESNEQNNSSEPFPRWWANPTIMQRVLIHLARWVSGSPYPPGLSAALDLHQSIVRDTVKIHRGEPASVFHSRHGQPSPHIISLAIAFPYFAKSHSPAARYSEHQRTARWFFCRKPFSIPELPYCRLPVPVSQGKPEWVLWTNRFFISITLKPNFRHLYKSASDSSPFPNFYVREFQTADVAELRRIRPQLVTNPTLTVDRPGVVKRAVAALDNIPLLARFSIPVIVIRKDNDKDILLCIPTLRLYRRTSLLDQFQFSVKFARPPLSNADEWEFRKIDALVES</sequence>
<name>A0A9W8AKN4_9FUNG</name>
<dbReference type="AlphaFoldDB" id="A0A9W8AKN4"/>
<evidence type="ECO:0000313" key="9">
    <source>
        <dbReference type="Proteomes" id="UP001150925"/>
    </source>
</evidence>
<dbReference type="Proteomes" id="UP001150925">
    <property type="component" value="Unassembled WGS sequence"/>
</dbReference>
<dbReference type="HAMAP" id="MF_01161">
    <property type="entry name" value="tRNA_Ile_lys_synt"/>
    <property type="match status" value="1"/>
</dbReference>
<dbReference type="GO" id="GO:0008033">
    <property type="term" value="P:tRNA processing"/>
    <property type="evidence" value="ECO:0007669"/>
    <property type="project" value="UniProtKB-KW"/>
</dbReference>
<evidence type="ECO:0000256" key="3">
    <source>
        <dbReference type="ARBA" id="ARBA00022694"/>
    </source>
</evidence>
<keyword evidence="9" id="KW-1185">Reference proteome</keyword>
<keyword evidence="5" id="KW-0067">ATP-binding</keyword>
<dbReference type="NCBIfam" id="TIGR02432">
    <property type="entry name" value="lysidine_TilS_N"/>
    <property type="match status" value="1"/>
</dbReference>
<keyword evidence="3" id="KW-0819">tRNA processing</keyword>
<dbReference type="EMBL" id="JANBPY010001831">
    <property type="protein sequence ID" value="KAJ1958150.1"/>
    <property type="molecule type" value="Genomic_DNA"/>
</dbReference>
<evidence type="ECO:0000256" key="1">
    <source>
        <dbReference type="ARBA" id="ARBA00013267"/>
    </source>
</evidence>
<protein>
    <recommendedName>
        <fullName evidence="1">tRNA(Ile)-lysidine synthetase</fullName>
        <ecNumber evidence="1">6.3.4.19</ecNumber>
    </recommendedName>
</protein>
<keyword evidence="2" id="KW-0436">Ligase</keyword>
<dbReference type="EC" id="6.3.4.19" evidence="1"/>
<dbReference type="OrthoDB" id="434144at2759"/>
<evidence type="ECO:0000256" key="5">
    <source>
        <dbReference type="ARBA" id="ARBA00022840"/>
    </source>
</evidence>
<dbReference type="InterPro" id="IPR011063">
    <property type="entry name" value="TilS/TtcA_N"/>
</dbReference>
<comment type="catalytic activity">
    <reaction evidence="6">
        <text>cytidine(34) in tRNA(Ile2) + L-lysine + ATP = lysidine(34) in tRNA(Ile2) + AMP + diphosphate + H(+)</text>
        <dbReference type="Rhea" id="RHEA:43744"/>
        <dbReference type="Rhea" id="RHEA-COMP:10625"/>
        <dbReference type="Rhea" id="RHEA-COMP:10670"/>
        <dbReference type="ChEBI" id="CHEBI:15378"/>
        <dbReference type="ChEBI" id="CHEBI:30616"/>
        <dbReference type="ChEBI" id="CHEBI:32551"/>
        <dbReference type="ChEBI" id="CHEBI:33019"/>
        <dbReference type="ChEBI" id="CHEBI:82748"/>
        <dbReference type="ChEBI" id="CHEBI:83665"/>
        <dbReference type="ChEBI" id="CHEBI:456215"/>
        <dbReference type="EC" id="6.3.4.19"/>
    </reaction>
</comment>
<evidence type="ECO:0000256" key="6">
    <source>
        <dbReference type="ARBA" id="ARBA00048539"/>
    </source>
</evidence>
<keyword evidence="4" id="KW-0547">Nucleotide-binding</keyword>
<reference evidence="8" key="1">
    <citation type="submission" date="2022-07" db="EMBL/GenBank/DDBJ databases">
        <title>Phylogenomic reconstructions and comparative analyses of Kickxellomycotina fungi.</title>
        <authorList>
            <person name="Reynolds N.K."/>
            <person name="Stajich J.E."/>
            <person name="Barry K."/>
            <person name="Grigoriev I.V."/>
            <person name="Crous P."/>
            <person name="Smith M.E."/>
        </authorList>
    </citation>
    <scope>NUCLEOTIDE SEQUENCE</scope>
    <source>
        <strain evidence="8">RSA 1196</strain>
    </source>
</reference>
<comment type="caution">
    <text evidence="8">The sequence shown here is derived from an EMBL/GenBank/DDBJ whole genome shotgun (WGS) entry which is preliminary data.</text>
</comment>
<dbReference type="PANTHER" id="PTHR43033">
    <property type="entry name" value="TRNA(ILE)-LYSIDINE SYNTHASE-RELATED"/>
    <property type="match status" value="1"/>
</dbReference>
<feature type="domain" description="tRNA(Ile)-lysidine/2-thiocytidine synthase N-terminal" evidence="7">
    <location>
        <begin position="100"/>
        <end position="216"/>
    </location>
</feature>
<dbReference type="InterPro" id="IPR012795">
    <property type="entry name" value="tRNA_Ile_lys_synt_N"/>
</dbReference>
<dbReference type="InterPro" id="IPR014729">
    <property type="entry name" value="Rossmann-like_a/b/a_fold"/>
</dbReference>
<dbReference type="GO" id="GO:0032267">
    <property type="term" value="F:tRNA(Ile)-lysidine synthase activity"/>
    <property type="evidence" value="ECO:0007669"/>
    <property type="project" value="UniProtKB-EC"/>
</dbReference>
<proteinExistence type="inferred from homology"/>
<evidence type="ECO:0000256" key="4">
    <source>
        <dbReference type="ARBA" id="ARBA00022741"/>
    </source>
</evidence>
<dbReference type="Pfam" id="PF01171">
    <property type="entry name" value="ATP_bind_3"/>
    <property type="match status" value="1"/>
</dbReference>
<organism evidence="8 9">
    <name type="scientific">Dispira parvispora</name>
    <dbReference type="NCBI Taxonomy" id="1520584"/>
    <lineage>
        <taxon>Eukaryota</taxon>
        <taxon>Fungi</taxon>
        <taxon>Fungi incertae sedis</taxon>
        <taxon>Zoopagomycota</taxon>
        <taxon>Kickxellomycotina</taxon>
        <taxon>Dimargaritomycetes</taxon>
        <taxon>Dimargaritales</taxon>
        <taxon>Dimargaritaceae</taxon>
        <taxon>Dispira</taxon>
    </lineage>
</organism>
<evidence type="ECO:0000256" key="2">
    <source>
        <dbReference type="ARBA" id="ARBA00022598"/>
    </source>
</evidence>
<dbReference type="Gene3D" id="3.40.50.620">
    <property type="entry name" value="HUPs"/>
    <property type="match status" value="1"/>
</dbReference>
<accession>A0A9W8AKN4</accession>